<name>A0A090BW25_9GAMM</name>
<dbReference type="PANTHER" id="PTHR36573">
    <property type="entry name" value="INTERMEMBRANE PHOSPHOLIPID TRANSPORT SYSTEM BINDING PROTEIN MLAC"/>
    <property type="match status" value="1"/>
</dbReference>
<reference evidence="2" key="1">
    <citation type="journal article" date="2014" name="ISME J.">
        <title>Ecophysiology of Thioploca ingrica as revealed by the complete genome sequence supplemented with proteomic evidence.</title>
        <authorList>
            <person name="Kojima H."/>
            <person name="Ogura Y."/>
            <person name="Yamamoto N."/>
            <person name="Togashi T."/>
            <person name="Mori H."/>
            <person name="Watanabe T."/>
            <person name="Nemoto F."/>
            <person name="Kurokawa K."/>
            <person name="Hayashi T."/>
            <person name="Fukui M."/>
        </authorList>
    </citation>
    <scope>NUCLEOTIDE SEQUENCE [LARGE SCALE GENOMIC DNA]</scope>
</reference>
<evidence type="ECO:0000313" key="3">
    <source>
        <dbReference type="Proteomes" id="UP000031623"/>
    </source>
</evidence>
<dbReference type="STRING" id="40754.THII_3569"/>
<dbReference type="HOGENOM" id="CLU_094502_3_1_6"/>
<dbReference type="Proteomes" id="UP000031623">
    <property type="component" value="Chromosome"/>
</dbReference>
<dbReference type="KEGG" id="tig:THII_3569"/>
<dbReference type="PANTHER" id="PTHR36573:SF1">
    <property type="entry name" value="INTERMEMBRANE PHOSPHOLIPID TRANSPORT SYSTEM BINDING PROTEIN MLAC"/>
    <property type="match status" value="1"/>
</dbReference>
<dbReference type="PIRSF" id="PIRSF004649">
    <property type="entry name" value="MlaC"/>
    <property type="match status" value="1"/>
</dbReference>
<accession>A0A090BW25</accession>
<evidence type="ECO:0000256" key="1">
    <source>
        <dbReference type="SAM" id="SignalP"/>
    </source>
</evidence>
<proteinExistence type="predicted"/>
<dbReference type="Gene3D" id="3.10.450.710">
    <property type="entry name" value="Tgt2/MlaC"/>
    <property type="match status" value="1"/>
</dbReference>
<dbReference type="AlphaFoldDB" id="A0A090BW25"/>
<feature type="chain" id="PRO_5001853431" evidence="1">
    <location>
        <begin position="24"/>
        <end position="196"/>
    </location>
</feature>
<gene>
    <name evidence="2" type="ORF">THII_3569</name>
</gene>
<dbReference type="EMBL" id="AP014633">
    <property type="protein sequence ID" value="BAP57866.1"/>
    <property type="molecule type" value="Genomic_DNA"/>
</dbReference>
<dbReference type="Pfam" id="PF05494">
    <property type="entry name" value="MlaC"/>
    <property type="match status" value="1"/>
</dbReference>
<dbReference type="InterPro" id="IPR042245">
    <property type="entry name" value="Tgt2/MlaC_sf"/>
</dbReference>
<feature type="signal peptide" evidence="1">
    <location>
        <begin position="1"/>
        <end position="23"/>
    </location>
</feature>
<evidence type="ECO:0000313" key="2">
    <source>
        <dbReference type="EMBL" id="BAP57866.1"/>
    </source>
</evidence>
<keyword evidence="1" id="KW-0732">Signal</keyword>
<protein>
    <submittedName>
        <fullName evidence="2">Toluene tolerance protein</fullName>
    </submittedName>
</protein>
<keyword evidence="3" id="KW-1185">Reference proteome</keyword>
<sequence length="196" mass="22097">MKRFVVSMTLTTLLIVAVTQVWASSAAETLVKETTDKVLQALKTDSSQVNTLVEKIVLPHFDFHRMSKLVLGKNWKQTTVDQQNRFANEFKGLLVRTYAAALVETAKQVGKIVYASISQDAKKATVSAKIYQIGKATPLEVEYAMYYYQGQWQVYNVNVGGVSLVTNYRTEFTNDIRTMGIDSLINKIKTQNRDKS</sequence>
<dbReference type="InterPro" id="IPR008869">
    <property type="entry name" value="MlaC/ttg2D"/>
</dbReference>
<dbReference type="OrthoDB" id="9787053at2"/>
<organism evidence="2 3">
    <name type="scientific">Thioploca ingrica</name>
    <dbReference type="NCBI Taxonomy" id="40754"/>
    <lineage>
        <taxon>Bacteria</taxon>
        <taxon>Pseudomonadati</taxon>
        <taxon>Pseudomonadota</taxon>
        <taxon>Gammaproteobacteria</taxon>
        <taxon>Thiotrichales</taxon>
        <taxon>Thiotrichaceae</taxon>
        <taxon>Thioploca</taxon>
    </lineage>
</organism>